<keyword evidence="9" id="KW-1185">Reference proteome</keyword>
<keyword evidence="3" id="KW-0479">Metal-binding</keyword>
<keyword evidence="6" id="KW-0106">Calcium</keyword>
<keyword evidence="5" id="KW-0378">Hydrolase</keyword>
<dbReference type="PANTHER" id="PTHR42693:SF42">
    <property type="entry name" value="ARYLSULFATASE G"/>
    <property type="match status" value="1"/>
</dbReference>
<sequence length="438" mass="50890">MFTSCKSESKQIEINSEQTKLPNIILLVGDDQGYPYFGFMGADYVQTPHMDKLAASGTLFTEGYVPQNHCRPSLQTLMTGTLPINYEQDVEKLIKEKQIPEDSIVGFKHHAMRHFNTLPRLLAKKGYKSFQGGKWWEFNYQNGGFDAGMTKGWRKGDKKNDDWFLQFMGGDGRQLARATMQPVYDFVETNKNDPFFIWFAPELPHYPFDAPDKYYNIYKDKDMTESAKRYYANCTWFDDGVGELVRYLKEQGEIDNTLFVYVNDNGWEQEPHQEFRHDSLRWHNGGDKGKLSVYDQSFRTPIIFSWKDKIEAGAKSKALMHSADIPATILDYLDIDIPEGYFGKSYKSLIEDTSKSDRAIIIGQATQMRSEDDMMGMKIEAYWARTNNWFFQWNLTLESIALYDMNNDSRNDTNLAETYPEKVKAFQGRIEAWKAEHK</sequence>
<evidence type="ECO:0000256" key="4">
    <source>
        <dbReference type="ARBA" id="ARBA00022729"/>
    </source>
</evidence>
<dbReference type="PANTHER" id="PTHR42693">
    <property type="entry name" value="ARYLSULFATASE FAMILY MEMBER"/>
    <property type="match status" value="1"/>
</dbReference>
<name>A0ABU2YII0_9FLAO</name>
<proteinExistence type="inferred from homology"/>
<comment type="similarity">
    <text evidence="2">Belongs to the sulfatase family.</text>
</comment>
<evidence type="ECO:0000256" key="5">
    <source>
        <dbReference type="ARBA" id="ARBA00022801"/>
    </source>
</evidence>
<protein>
    <submittedName>
        <fullName evidence="8">Sulfatase-like hydrolase/transferase</fullName>
    </submittedName>
</protein>
<evidence type="ECO:0000256" key="1">
    <source>
        <dbReference type="ARBA" id="ARBA00001913"/>
    </source>
</evidence>
<feature type="domain" description="Sulfatase N-terminal" evidence="7">
    <location>
        <begin position="22"/>
        <end position="335"/>
    </location>
</feature>
<evidence type="ECO:0000256" key="2">
    <source>
        <dbReference type="ARBA" id="ARBA00008779"/>
    </source>
</evidence>
<accession>A0ABU2YII0</accession>
<dbReference type="Proteomes" id="UP001259492">
    <property type="component" value="Unassembled WGS sequence"/>
</dbReference>
<dbReference type="RefSeq" id="WP_311426750.1">
    <property type="nucleotide sequence ID" value="NZ_JAVRIA010000002.1"/>
</dbReference>
<evidence type="ECO:0000256" key="3">
    <source>
        <dbReference type="ARBA" id="ARBA00022723"/>
    </source>
</evidence>
<dbReference type="InterPro" id="IPR017850">
    <property type="entry name" value="Alkaline_phosphatase_core_sf"/>
</dbReference>
<gene>
    <name evidence="8" type="ORF">RM697_04935</name>
</gene>
<evidence type="ECO:0000313" key="8">
    <source>
        <dbReference type="EMBL" id="MDT0557978.1"/>
    </source>
</evidence>
<dbReference type="InterPro" id="IPR050738">
    <property type="entry name" value="Sulfatase"/>
</dbReference>
<dbReference type="InterPro" id="IPR000917">
    <property type="entry name" value="Sulfatase_N"/>
</dbReference>
<keyword evidence="4" id="KW-0732">Signal</keyword>
<evidence type="ECO:0000313" key="9">
    <source>
        <dbReference type="Proteomes" id="UP001259492"/>
    </source>
</evidence>
<evidence type="ECO:0000259" key="7">
    <source>
        <dbReference type="Pfam" id="PF00884"/>
    </source>
</evidence>
<dbReference type="SUPFAM" id="SSF53649">
    <property type="entry name" value="Alkaline phosphatase-like"/>
    <property type="match status" value="1"/>
</dbReference>
<organism evidence="8 9">
    <name type="scientific">Microcosmobacter mediterraneus</name>
    <dbReference type="NCBI Taxonomy" id="3075607"/>
    <lineage>
        <taxon>Bacteria</taxon>
        <taxon>Pseudomonadati</taxon>
        <taxon>Bacteroidota</taxon>
        <taxon>Flavobacteriia</taxon>
        <taxon>Flavobacteriales</taxon>
        <taxon>Flavobacteriaceae</taxon>
        <taxon>Microcosmobacter</taxon>
    </lineage>
</organism>
<dbReference type="EMBL" id="JAVRIA010000002">
    <property type="protein sequence ID" value="MDT0557978.1"/>
    <property type="molecule type" value="Genomic_DNA"/>
</dbReference>
<dbReference type="Pfam" id="PF00884">
    <property type="entry name" value="Sulfatase"/>
    <property type="match status" value="1"/>
</dbReference>
<dbReference type="Gene3D" id="3.40.720.10">
    <property type="entry name" value="Alkaline Phosphatase, subunit A"/>
    <property type="match status" value="2"/>
</dbReference>
<reference evidence="8 9" key="1">
    <citation type="submission" date="2023-09" db="EMBL/GenBank/DDBJ databases">
        <authorList>
            <person name="Rey-Velasco X."/>
        </authorList>
    </citation>
    <scope>NUCLEOTIDE SEQUENCE [LARGE SCALE GENOMIC DNA]</scope>
    <source>
        <strain evidence="8 9">W332</strain>
    </source>
</reference>
<comment type="caution">
    <text evidence="8">The sequence shown here is derived from an EMBL/GenBank/DDBJ whole genome shotgun (WGS) entry which is preliminary data.</text>
</comment>
<comment type="cofactor">
    <cofactor evidence="1">
        <name>Ca(2+)</name>
        <dbReference type="ChEBI" id="CHEBI:29108"/>
    </cofactor>
</comment>
<evidence type="ECO:0000256" key="6">
    <source>
        <dbReference type="ARBA" id="ARBA00022837"/>
    </source>
</evidence>